<comment type="caution">
    <text evidence="1">The sequence shown here is derived from an EMBL/GenBank/DDBJ whole genome shotgun (WGS) entry which is preliminary data.</text>
</comment>
<proteinExistence type="predicted"/>
<gene>
    <name evidence="1" type="ORF">ENJ96_07225</name>
</gene>
<organism evidence="1">
    <name type="scientific">Thermodesulfatator atlanticus</name>
    <dbReference type="NCBI Taxonomy" id="501497"/>
    <lineage>
        <taxon>Bacteria</taxon>
        <taxon>Pseudomonadati</taxon>
        <taxon>Thermodesulfobacteriota</taxon>
        <taxon>Thermodesulfobacteria</taxon>
        <taxon>Thermodesulfobacteriales</taxon>
        <taxon>Thermodesulfatatoraceae</taxon>
        <taxon>Thermodesulfatator</taxon>
    </lineage>
</organism>
<dbReference type="AlphaFoldDB" id="A0A7V5P0H7"/>
<dbReference type="Proteomes" id="UP000886101">
    <property type="component" value="Unassembled WGS sequence"/>
</dbReference>
<protein>
    <submittedName>
        <fullName evidence="1">Uncharacterized protein</fullName>
    </submittedName>
</protein>
<evidence type="ECO:0000313" key="1">
    <source>
        <dbReference type="EMBL" id="HHI97629.1"/>
    </source>
</evidence>
<accession>A0A7V5P0H7</accession>
<name>A0A7V5P0H7_9BACT</name>
<reference evidence="1" key="1">
    <citation type="journal article" date="2020" name="mSystems">
        <title>Genome- and Community-Level Interaction Insights into Carbon Utilization and Element Cycling Functions of Hydrothermarchaeota in Hydrothermal Sediment.</title>
        <authorList>
            <person name="Zhou Z."/>
            <person name="Liu Y."/>
            <person name="Xu W."/>
            <person name="Pan J."/>
            <person name="Luo Z.H."/>
            <person name="Li M."/>
        </authorList>
    </citation>
    <scope>NUCLEOTIDE SEQUENCE [LARGE SCALE GENOMIC DNA]</scope>
    <source>
        <strain evidence="1">HyVt-533</strain>
    </source>
</reference>
<sequence length="107" mass="12411">MKELILIERPDQWEKAIAYAAQRIKEADEVGLLIHKDGVERCIRCEPQLFKILHQFILDGGKAYLCLKSLKERNIPPTRPPEIFIRVDDGEELAKALKREGFLLKEL</sequence>
<dbReference type="EMBL" id="DROK01000211">
    <property type="protein sequence ID" value="HHI97629.1"/>
    <property type="molecule type" value="Genomic_DNA"/>
</dbReference>